<keyword evidence="2" id="KW-1185">Reference proteome</keyword>
<evidence type="ECO:0000313" key="2">
    <source>
        <dbReference type="Proteomes" id="UP000006853"/>
    </source>
</evidence>
<protein>
    <submittedName>
        <fullName evidence="1">Uncharacterized protein</fullName>
    </submittedName>
</protein>
<accession>A0A1G4KQ54</accession>
<gene>
    <name evidence="1" type="ordered locus">PP7435_Chr2-2650</name>
</gene>
<sequence>MRRCSTFAHLSFSRYAYRWLEHILQLHNPHVSAFDCCNLHRQNPCSSCIKCYLLLQVDLNRMTSTRLRSMLLLTTECGKQYLVVCWFDSNGFSVIS</sequence>
<reference evidence="1 2" key="2">
    <citation type="journal article" date="2016" name="FEMS Yeast Res.">
        <title>Curation of the genome annotation of Pichia pastoris (Komagataella phaffii) CBS7435 from gene level to protein function.</title>
        <authorList>
            <person name="Valli M."/>
            <person name="Tatto N.E."/>
            <person name="Peymann A."/>
            <person name="Gruber C."/>
            <person name="Landes N."/>
            <person name="Ekker H."/>
            <person name="Thallinger G.G."/>
            <person name="Mattanovich D."/>
            <person name="Gasser B."/>
            <person name="Graf A.B."/>
        </authorList>
    </citation>
    <scope>GENOME REANNOTATION</scope>
    <source>
        <strain evidence="1 2">ATCC 76273 / CBS 7435 / CECT 11047 / NRRL Y-11430 / Wegner 21-1</strain>
    </source>
</reference>
<name>A0A1G4KQ54_KOMPC</name>
<evidence type="ECO:0000313" key="1">
    <source>
        <dbReference type="EMBL" id="SCV12120.1"/>
    </source>
</evidence>
<proteinExistence type="predicted"/>
<reference evidence="1 2" key="1">
    <citation type="journal article" date="2011" name="J. Biotechnol.">
        <title>High-quality genome sequence of Pichia pastoris CBS7435.</title>
        <authorList>
            <person name="Kuberl A."/>
            <person name="Schneider J."/>
            <person name="Thallinger G.G."/>
            <person name="Anderl I."/>
            <person name="Wibberg D."/>
            <person name="Hajek T."/>
            <person name="Jaenicke S."/>
            <person name="Brinkrolf K."/>
            <person name="Goesmann A."/>
            <person name="Szczepanowski R."/>
            <person name="Puhler A."/>
            <person name="Schwab H."/>
            <person name="Glieder A."/>
            <person name="Pichler H."/>
        </authorList>
    </citation>
    <scope>NUCLEOTIDE SEQUENCE [LARGE SCALE GENOMIC DNA]</scope>
    <source>
        <strain evidence="2">ATCC 76273 / CBS 7435 / CECT 11047 / NRRL Y-11430 / Wegner 21-1</strain>
    </source>
</reference>
<dbReference type="EMBL" id="FR839629">
    <property type="protein sequence ID" value="SCV12120.1"/>
    <property type="molecule type" value="Genomic_DNA"/>
</dbReference>
<organism evidence="1 2">
    <name type="scientific">Komagataella phaffii (strain ATCC 76273 / CBS 7435 / CECT 11047 / NRRL Y-11430 / Wegner 21-1)</name>
    <name type="common">Yeast</name>
    <name type="synonym">Pichia pastoris</name>
    <dbReference type="NCBI Taxonomy" id="981350"/>
    <lineage>
        <taxon>Eukaryota</taxon>
        <taxon>Fungi</taxon>
        <taxon>Dikarya</taxon>
        <taxon>Ascomycota</taxon>
        <taxon>Saccharomycotina</taxon>
        <taxon>Pichiomycetes</taxon>
        <taxon>Pichiales</taxon>
        <taxon>Pichiaceae</taxon>
        <taxon>Komagataella</taxon>
    </lineage>
</organism>
<dbReference type="Proteomes" id="UP000006853">
    <property type="component" value="Chromosome 2"/>
</dbReference>
<dbReference type="AlphaFoldDB" id="A0A1G4KQ54"/>